<name>A0AAE0XZX6_9GAST</name>
<protein>
    <submittedName>
        <fullName evidence="2">Uncharacterized protein</fullName>
    </submittedName>
</protein>
<sequence length="105" mass="11242">MPAILSYCHLSVISDLLDMWRPGDHQSYWIFATPALRHNLAAGRPSTHRDSQGEPSGSDDKSKDSAPELPVEGTLSPHSVLLKPGNGSLSHRSALLPMAGLTSSI</sequence>
<dbReference type="Proteomes" id="UP001283361">
    <property type="component" value="Unassembled WGS sequence"/>
</dbReference>
<accession>A0AAE0XZX6</accession>
<gene>
    <name evidence="2" type="ORF">RRG08_018674</name>
</gene>
<reference evidence="2" key="1">
    <citation type="journal article" date="2023" name="G3 (Bethesda)">
        <title>A reference genome for the long-term kleptoplast-retaining sea slug Elysia crispata morphotype clarki.</title>
        <authorList>
            <person name="Eastman K.E."/>
            <person name="Pendleton A.L."/>
            <person name="Shaikh M.A."/>
            <person name="Suttiyut T."/>
            <person name="Ogas R."/>
            <person name="Tomko P."/>
            <person name="Gavelis G."/>
            <person name="Widhalm J.R."/>
            <person name="Wisecaver J.H."/>
        </authorList>
    </citation>
    <scope>NUCLEOTIDE SEQUENCE</scope>
    <source>
        <strain evidence="2">ECLA1</strain>
    </source>
</reference>
<keyword evidence="3" id="KW-1185">Reference proteome</keyword>
<organism evidence="2 3">
    <name type="scientific">Elysia crispata</name>
    <name type="common">lettuce slug</name>
    <dbReference type="NCBI Taxonomy" id="231223"/>
    <lineage>
        <taxon>Eukaryota</taxon>
        <taxon>Metazoa</taxon>
        <taxon>Spiralia</taxon>
        <taxon>Lophotrochozoa</taxon>
        <taxon>Mollusca</taxon>
        <taxon>Gastropoda</taxon>
        <taxon>Heterobranchia</taxon>
        <taxon>Euthyneura</taxon>
        <taxon>Panpulmonata</taxon>
        <taxon>Sacoglossa</taxon>
        <taxon>Placobranchoidea</taxon>
        <taxon>Plakobranchidae</taxon>
        <taxon>Elysia</taxon>
    </lineage>
</organism>
<proteinExistence type="predicted"/>
<dbReference type="AlphaFoldDB" id="A0AAE0XZX6"/>
<evidence type="ECO:0000256" key="1">
    <source>
        <dbReference type="SAM" id="MobiDB-lite"/>
    </source>
</evidence>
<evidence type="ECO:0000313" key="2">
    <source>
        <dbReference type="EMBL" id="KAK3726231.1"/>
    </source>
</evidence>
<feature type="compositionally biased region" description="Basic and acidic residues" evidence="1">
    <location>
        <begin position="47"/>
        <end position="66"/>
    </location>
</feature>
<evidence type="ECO:0000313" key="3">
    <source>
        <dbReference type="Proteomes" id="UP001283361"/>
    </source>
</evidence>
<dbReference type="EMBL" id="JAWDGP010007318">
    <property type="protein sequence ID" value="KAK3726231.1"/>
    <property type="molecule type" value="Genomic_DNA"/>
</dbReference>
<comment type="caution">
    <text evidence="2">The sequence shown here is derived from an EMBL/GenBank/DDBJ whole genome shotgun (WGS) entry which is preliminary data.</text>
</comment>
<feature type="region of interest" description="Disordered" evidence="1">
    <location>
        <begin position="41"/>
        <end position="93"/>
    </location>
</feature>